<name>A0A432Y3Z3_9GAMM</name>
<dbReference type="RefSeq" id="WP_126770257.1">
    <property type="nucleotide sequence ID" value="NZ_PIPX01000001.1"/>
</dbReference>
<reference evidence="2" key="1">
    <citation type="journal article" date="2018" name="Front. Microbiol.">
        <title>Genome-Based Analysis Reveals the Taxonomy and Diversity of the Family Idiomarinaceae.</title>
        <authorList>
            <person name="Liu Y."/>
            <person name="Lai Q."/>
            <person name="Shao Z."/>
        </authorList>
    </citation>
    <scope>NUCLEOTIDE SEQUENCE [LARGE SCALE GENOMIC DNA]</scope>
    <source>
        <strain evidence="2">PO-M2</strain>
    </source>
</reference>
<sequence>MNSNDTLLNEDLPAPRALYYIRSWPLSDADQALLVSTAQGQDLTAIFTEQALEQLLVTPELLDEFPYPAYVLQTELELHDDSAEALPPFVMQLNDASWVAMTLDAQPVSYVGLANASKSNHV</sequence>
<keyword evidence="2" id="KW-1185">Reference proteome</keyword>
<accession>A0A432Y3Z3</accession>
<evidence type="ECO:0000313" key="1">
    <source>
        <dbReference type="EMBL" id="RUO55673.1"/>
    </source>
</evidence>
<dbReference type="Proteomes" id="UP000287649">
    <property type="component" value="Unassembled WGS sequence"/>
</dbReference>
<proteinExistence type="predicted"/>
<dbReference type="AlphaFoldDB" id="A0A432Y3Z3"/>
<evidence type="ECO:0000313" key="2">
    <source>
        <dbReference type="Proteomes" id="UP000287649"/>
    </source>
</evidence>
<comment type="caution">
    <text evidence="1">The sequence shown here is derived from an EMBL/GenBank/DDBJ whole genome shotgun (WGS) entry which is preliminary data.</text>
</comment>
<dbReference type="OrthoDB" id="6240905at2"/>
<protein>
    <submittedName>
        <fullName evidence="1">Uncharacterized protein</fullName>
    </submittedName>
</protein>
<gene>
    <name evidence="1" type="ORF">CWI70_02475</name>
</gene>
<dbReference type="EMBL" id="PIPX01000001">
    <property type="protein sequence ID" value="RUO55673.1"/>
    <property type="molecule type" value="Genomic_DNA"/>
</dbReference>
<organism evidence="1 2">
    <name type="scientific">Pseudidiomarina homiensis</name>
    <dbReference type="NCBI Taxonomy" id="364198"/>
    <lineage>
        <taxon>Bacteria</taxon>
        <taxon>Pseudomonadati</taxon>
        <taxon>Pseudomonadota</taxon>
        <taxon>Gammaproteobacteria</taxon>
        <taxon>Alteromonadales</taxon>
        <taxon>Idiomarinaceae</taxon>
        <taxon>Pseudidiomarina</taxon>
    </lineage>
</organism>